<reference evidence="4 5" key="1">
    <citation type="submission" date="2015-09" db="EMBL/GenBank/DDBJ databases">
        <title>Trachymyrmex cornetzi WGS genome.</title>
        <authorList>
            <person name="Nygaard S."/>
            <person name="Hu H."/>
            <person name="Boomsma J."/>
            <person name="Zhang G."/>
        </authorList>
    </citation>
    <scope>NUCLEOTIDE SEQUENCE [LARGE SCALE GENOMIC DNA]</scope>
    <source>
        <strain evidence="4">Tcor2-1</strain>
        <tissue evidence="4">Whole body</tissue>
    </source>
</reference>
<dbReference type="InterPro" id="IPR002130">
    <property type="entry name" value="Cyclophilin-type_PPIase_dom"/>
</dbReference>
<evidence type="ECO:0000256" key="2">
    <source>
        <dbReference type="RuleBase" id="RU363019"/>
    </source>
</evidence>
<evidence type="ECO:0000256" key="1">
    <source>
        <dbReference type="ARBA" id="ARBA00008315"/>
    </source>
</evidence>
<dbReference type="GO" id="GO:0003755">
    <property type="term" value="F:peptidyl-prolyl cis-trans isomerase activity"/>
    <property type="evidence" value="ECO:0007669"/>
    <property type="project" value="UniProtKB-UniRule"/>
</dbReference>
<dbReference type="GO" id="GO:0005737">
    <property type="term" value="C:cytoplasm"/>
    <property type="evidence" value="ECO:0007669"/>
    <property type="project" value="TreeGrafter"/>
</dbReference>
<organism evidence="4 5">
    <name type="scientific">Trachymyrmex cornetzi</name>
    <dbReference type="NCBI Taxonomy" id="471704"/>
    <lineage>
        <taxon>Eukaryota</taxon>
        <taxon>Metazoa</taxon>
        <taxon>Ecdysozoa</taxon>
        <taxon>Arthropoda</taxon>
        <taxon>Hexapoda</taxon>
        <taxon>Insecta</taxon>
        <taxon>Pterygota</taxon>
        <taxon>Neoptera</taxon>
        <taxon>Endopterygota</taxon>
        <taxon>Hymenoptera</taxon>
        <taxon>Apocrita</taxon>
        <taxon>Aculeata</taxon>
        <taxon>Formicoidea</taxon>
        <taxon>Formicidae</taxon>
        <taxon>Myrmicinae</taxon>
        <taxon>Trachymyrmex</taxon>
    </lineage>
</organism>
<dbReference type="EMBL" id="KQ978739">
    <property type="protein sequence ID" value="KYN28878.1"/>
    <property type="molecule type" value="Genomic_DNA"/>
</dbReference>
<keyword evidence="2" id="KW-0697">Rotamase</keyword>
<dbReference type="PROSITE" id="PS50072">
    <property type="entry name" value="CSA_PPIASE_2"/>
    <property type="match status" value="1"/>
</dbReference>
<comment type="catalytic activity">
    <reaction evidence="2">
        <text>[protein]-peptidylproline (omega=180) = [protein]-peptidylproline (omega=0)</text>
        <dbReference type="Rhea" id="RHEA:16237"/>
        <dbReference type="Rhea" id="RHEA-COMP:10747"/>
        <dbReference type="Rhea" id="RHEA-COMP:10748"/>
        <dbReference type="ChEBI" id="CHEBI:83833"/>
        <dbReference type="ChEBI" id="CHEBI:83834"/>
        <dbReference type="EC" id="5.2.1.8"/>
    </reaction>
</comment>
<gene>
    <name evidence="4" type="ORF">ALC57_01842</name>
</gene>
<keyword evidence="5" id="KW-1185">Reference proteome</keyword>
<name>A0A195EKW6_9HYME</name>
<proteinExistence type="inferred from homology"/>
<dbReference type="EC" id="5.2.1.8" evidence="2"/>
<comment type="similarity">
    <text evidence="2">Belongs to the cyclophilin-type PPIase family.</text>
</comment>
<evidence type="ECO:0000313" key="4">
    <source>
        <dbReference type="EMBL" id="KYN28878.1"/>
    </source>
</evidence>
<keyword evidence="4" id="KW-0436">Ligase</keyword>
<dbReference type="PANTHER" id="PTHR11071">
    <property type="entry name" value="PEPTIDYL-PROLYL CIS-TRANS ISOMERASE"/>
    <property type="match status" value="1"/>
</dbReference>
<dbReference type="STRING" id="471704.A0A195EKW6"/>
<dbReference type="Proteomes" id="UP000078492">
    <property type="component" value="Unassembled WGS sequence"/>
</dbReference>
<dbReference type="InterPro" id="IPR029488">
    <property type="entry name" value="Hmw/CFAP97"/>
</dbReference>
<feature type="domain" description="PPIase cyclophilin-type" evidence="3">
    <location>
        <begin position="152"/>
        <end position="289"/>
    </location>
</feature>
<dbReference type="GO" id="GO:0006457">
    <property type="term" value="P:protein folding"/>
    <property type="evidence" value="ECO:0007669"/>
    <property type="project" value="TreeGrafter"/>
</dbReference>
<dbReference type="PANTHER" id="PTHR11071:SF561">
    <property type="entry name" value="PEPTIDYL-PROLYL CIS-TRANS ISOMERASE D-RELATED"/>
    <property type="match status" value="1"/>
</dbReference>
<sequence>MKPHHVRIVSKIDNKPPHFNVSVYLKAHDLQQDAVRVKQIDQENIKLLKKINIIHRLGGPVDCWMPDVKYKSKFEDQERRNNIIMQNNKIILKKICQAESQYPARALVKKWKRMHEAVEHRARYISIIKKLSTVLDIRKQLAEKSQTKCFFDIGLKEENQKLGRIVFELYDSIAPRTCENFAAFCRGVNGYTPFYRIVSGYWCQGGDVTKFNGTGGTSIYGDSFDKESSNLRHTGPGILSTCDNDNGKTDSKFNLTFKCLRTLNENKTVFGQVIDGMNNIYKVIRTLLE</sequence>
<dbReference type="SUPFAM" id="SSF50891">
    <property type="entry name" value="Cyclophilin-like"/>
    <property type="match status" value="1"/>
</dbReference>
<keyword evidence="2" id="KW-0413">Isomerase</keyword>
<dbReference type="InterPro" id="IPR029000">
    <property type="entry name" value="Cyclophilin-like_dom_sf"/>
</dbReference>
<accession>A0A195EKW6</accession>
<comment type="similarity">
    <text evidence="1">Belongs to the CFAP97 family.</text>
</comment>
<dbReference type="GO" id="GO:0016874">
    <property type="term" value="F:ligase activity"/>
    <property type="evidence" value="ECO:0007669"/>
    <property type="project" value="UniProtKB-KW"/>
</dbReference>
<dbReference type="AlphaFoldDB" id="A0A195EKW6"/>
<dbReference type="Pfam" id="PF13879">
    <property type="entry name" value="Hmw_CFAP97"/>
    <property type="match status" value="1"/>
</dbReference>
<dbReference type="Pfam" id="PF00160">
    <property type="entry name" value="Pro_isomerase"/>
    <property type="match status" value="1"/>
</dbReference>
<evidence type="ECO:0000313" key="5">
    <source>
        <dbReference type="Proteomes" id="UP000078492"/>
    </source>
</evidence>
<evidence type="ECO:0000259" key="3">
    <source>
        <dbReference type="PROSITE" id="PS50072"/>
    </source>
</evidence>
<dbReference type="GO" id="GO:0016018">
    <property type="term" value="F:cyclosporin A binding"/>
    <property type="evidence" value="ECO:0007669"/>
    <property type="project" value="TreeGrafter"/>
</dbReference>
<dbReference type="Gene3D" id="2.40.100.10">
    <property type="entry name" value="Cyclophilin-like"/>
    <property type="match status" value="1"/>
</dbReference>
<protein>
    <recommendedName>
        <fullName evidence="2">Peptidyl-prolyl cis-trans isomerase</fullName>
        <shortName evidence="2">PPIase</shortName>
        <ecNumber evidence="2">5.2.1.8</ecNumber>
    </recommendedName>
</protein>
<dbReference type="PRINTS" id="PR00153">
    <property type="entry name" value="CSAPPISMRASE"/>
</dbReference>
<comment type="function">
    <text evidence="2">PPIases accelerate the folding of proteins. It catalyzes the cis-trans isomerization of proline imidic peptide bonds in oligopeptides.</text>
</comment>